<evidence type="ECO:0000256" key="6">
    <source>
        <dbReference type="ARBA" id="ARBA00023163"/>
    </source>
</evidence>
<evidence type="ECO:0000313" key="10">
    <source>
        <dbReference type="EMBL" id="CCE81877.1"/>
    </source>
</evidence>
<dbReference type="EMBL" id="FO082051">
    <property type="protein sequence ID" value="CCE81877.1"/>
    <property type="molecule type" value="Genomic_DNA"/>
</dbReference>
<keyword evidence="11" id="KW-1185">Reference proteome</keyword>
<proteinExistence type="predicted"/>
<keyword evidence="4 8" id="KW-0853">WD repeat</keyword>
<evidence type="ECO:0000256" key="1">
    <source>
        <dbReference type="ARBA" id="ARBA00004604"/>
    </source>
</evidence>
<dbReference type="GO" id="GO:2000234">
    <property type="term" value="P:positive regulation of rRNA processing"/>
    <property type="evidence" value="ECO:0007669"/>
    <property type="project" value="TreeGrafter"/>
</dbReference>
<dbReference type="AlphaFoldDB" id="G8YFC8"/>
<dbReference type="GO" id="GO:0006364">
    <property type="term" value="P:rRNA processing"/>
    <property type="evidence" value="ECO:0007669"/>
    <property type="project" value="UniProtKB-KW"/>
</dbReference>
<dbReference type="InterPro" id="IPR057644">
    <property type="entry name" value="Beta-prop_WDR75_2nd"/>
</dbReference>
<dbReference type="OMA" id="KWHIDSV"/>
<dbReference type="SUPFAM" id="SSF50978">
    <property type="entry name" value="WD40 repeat-like"/>
    <property type="match status" value="2"/>
</dbReference>
<keyword evidence="6" id="KW-0804">Transcription</keyword>
<evidence type="ECO:0000256" key="5">
    <source>
        <dbReference type="ARBA" id="ARBA00022737"/>
    </source>
</evidence>
<keyword evidence="3" id="KW-0698">rRNA processing</keyword>
<reference evidence="10 11" key="1">
    <citation type="journal article" date="2012" name="G3 (Bethesda)">
        <title>Pichia sorbitophila, an interspecies yeast hybrid reveals early steps of genome resolution following polyploidization.</title>
        <authorList>
            <person name="Leh Louis V."/>
            <person name="Despons L."/>
            <person name="Friedrich A."/>
            <person name="Martin T."/>
            <person name="Durrens P."/>
            <person name="Casaregola S."/>
            <person name="Neuveglise C."/>
            <person name="Fairhead C."/>
            <person name="Marck C."/>
            <person name="Cruz J.A."/>
            <person name="Straub M.L."/>
            <person name="Kugler V."/>
            <person name="Sacerdot C."/>
            <person name="Uzunov Z."/>
            <person name="Thierry A."/>
            <person name="Weiss S."/>
            <person name="Bleykasten C."/>
            <person name="De Montigny J."/>
            <person name="Jacques N."/>
            <person name="Jung P."/>
            <person name="Lemaire M."/>
            <person name="Mallet S."/>
            <person name="Morel G."/>
            <person name="Richard G.F."/>
            <person name="Sarkar A."/>
            <person name="Savel G."/>
            <person name="Schacherer J."/>
            <person name="Seret M.L."/>
            <person name="Talla E."/>
            <person name="Samson G."/>
            <person name="Jubin C."/>
            <person name="Poulain J."/>
            <person name="Vacherie B."/>
            <person name="Barbe V."/>
            <person name="Pelletier E."/>
            <person name="Sherman D.J."/>
            <person name="Westhof E."/>
            <person name="Weissenbach J."/>
            <person name="Baret P.V."/>
            <person name="Wincker P."/>
            <person name="Gaillardin C."/>
            <person name="Dujon B."/>
            <person name="Souciet J.L."/>
        </authorList>
    </citation>
    <scope>NUCLEOTIDE SEQUENCE [LARGE SCALE GENOMIC DNA]</scope>
    <source>
        <strain evidence="11">ATCC MYA-4447 / BCRC 22081 / CBS 7064 / NBRC 10061 / NRRL Y-12695</strain>
    </source>
</reference>
<dbReference type="SMART" id="SM00320">
    <property type="entry name" value="WD40"/>
    <property type="match status" value="5"/>
</dbReference>
<dbReference type="PROSITE" id="PS50082">
    <property type="entry name" value="WD_REPEATS_2"/>
    <property type="match status" value="1"/>
</dbReference>
<dbReference type="FunCoup" id="G8YFC8">
    <property type="interactions" value="701"/>
</dbReference>
<evidence type="ECO:0000256" key="2">
    <source>
        <dbReference type="ARBA" id="ARBA00022517"/>
    </source>
</evidence>
<dbReference type="Pfam" id="PF23769">
    <property type="entry name" value="Beta-prop_WDR75_2nd"/>
    <property type="match status" value="1"/>
</dbReference>
<evidence type="ECO:0000256" key="7">
    <source>
        <dbReference type="ARBA" id="ARBA00023242"/>
    </source>
</evidence>
<keyword evidence="5" id="KW-0677">Repeat</keyword>
<gene>
    <name evidence="10" type="primary">Piso0_002555</name>
    <name evidence="10" type="ORF">GNLVRS01_PISO0I12724g</name>
</gene>
<keyword evidence="2" id="KW-0690">Ribosome biogenesis</keyword>
<dbReference type="OrthoDB" id="4096at2759"/>
<dbReference type="InterPro" id="IPR015943">
    <property type="entry name" value="WD40/YVTN_repeat-like_dom_sf"/>
</dbReference>
<dbReference type="HOGENOM" id="CLU_348179_0_0_1"/>
<dbReference type="Proteomes" id="UP000005222">
    <property type="component" value="Chromosome I"/>
</dbReference>
<dbReference type="InterPro" id="IPR001680">
    <property type="entry name" value="WD40_rpt"/>
</dbReference>
<dbReference type="InterPro" id="IPR036322">
    <property type="entry name" value="WD40_repeat_dom_sf"/>
</dbReference>
<name>G8YFC8_PICSO</name>
<comment type="subcellular location">
    <subcellularLocation>
        <location evidence="1">Nucleus</location>
        <location evidence="1">Nucleolus</location>
    </subcellularLocation>
</comment>
<evidence type="ECO:0000313" key="11">
    <source>
        <dbReference type="Proteomes" id="UP000005222"/>
    </source>
</evidence>
<accession>G8YFC8</accession>
<dbReference type="eggNOG" id="KOG1963">
    <property type="taxonomic scope" value="Eukaryota"/>
</dbReference>
<protein>
    <submittedName>
        <fullName evidence="10">Piso0_002555 protein</fullName>
    </submittedName>
</protein>
<dbReference type="GO" id="GO:0032040">
    <property type="term" value="C:small-subunit processome"/>
    <property type="evidence" value="ECO:0007669"/>
    <property type="project" value="InterPro"/>
</dbReference>
<dbReference type="Gene3D" id="2.130.10.10">
    <property type="entry name" value="YVTN repeat-like/Quinoprotein amine dehydrogenase"/>
    <property type="match status" value="2"/>
</dbReference>
<dbReference type="InterPro" id="IPR053826">
    <property type="entry name" value="WDR75"/>
</dbReference>
<feature type="domain" description="WD repeat-containing protein 75 second beta-propeller" evidence="9">
    <location>
        <begin position="455"/>
        <end position="702"/>
    </location>
</feature>
<dbReference type="GO" id="GO:0045943">
    <property type="term" value="P:positive regulation of transcription by RNA polymerase I"/>
    <property type="evidence" value="ECO:0007669"/>
    <property type="project" value="InterPro"/>
</dbReference>
<organism evidence="10 11">
    <name type="scientific">Pichia sorbitophila (strain ATCC MYA-4447 / BCRC 22081 / CBS 7064 / NBRC 10061 / NRRL Y-12695)</name>
    <name type="common">Hybrid yeast</name>
    <dbReference type="NCBI Taxonomy" id="559304"/>
    <lineage>
        <taxon>Eukaryota</taxon>
        <taxon>Fungi</taxon>
        <taxon>Dikarya</taxon>
        <taxon>Ascomycota</taxon>
        <taxon>Saccharomycotina</taxon>
        <taxon>Pichiomycetes</taxon>
        <taxon>Debaryomycetaceae</taxon>
        <taxon>Millerozyma</taxon>
    </lineage>
</organism>
<dbReference type="PANTHER" id="PTHR44215">
    <property type="entry name" value="WD REPEAT-CONTAINING PROTEIN 75"/>
    <property type="match status" value="1"/>
</dbReference>
<keyword evidence="7" id="KW-0539">Nucleus</keyword>
<dbReference type="GO" id="GO:0003723">
    <property type="term" value="F:RNA binding"/>
    <property type="evidence" value="ECO:0007669"/>
    <property type="project" value="InterPro"/>
</dbReference>
<dbReference type="Pfam" id="PF23869">
    <property type="entry name" value="Beta-prop_WDR75_1st"/>
    <property type="match status" value="1"/>
</dbReference>
<evidence type="ECO:0000256" key="4">
    <source>
        <dbReference type="ARBA" id="ARBA00022574"/>
    </source>
</evidence>
<evidence type="ECO:0000256" key="8">
    <source>
        <dbReference type="PROSITE-ProRule" id="PRU00221"/>
    </source>
</evidence>
<sequence length="859" mass="96300">MAKSSGKWSLQMATGGRVKYLPFSNEASSVITPDGRYCIVVLTHQMRIYFISTRQCIRTIDIDISRTVDIKFDPSEQNNVLLFQSSGEVIEVNWMDKSGHGVTSVKQIESSKPILSVIAVEKKYYYIISGKTDRKNLYSPHTRHVLRISREDFSIDELVEIEDVTRYSVSNDSTKVAFLKASHEVVIYDISHLLKEASGEMNGDAGPQDVEHNKDYVSEENKEVIVFPYKAPVTALAISNNSIVALGTASGAIQVLYGGLVTDKPQRLLKWHIDQVKSLQFSSDGTYLLSGGLEKVLVFWQLDTDKTQFLPRLNGTIQRIQTNPNTDHYSLNLKVNSQSESQANQDDFYELLVLSSVDLVSRLSVNTIRPNIATNVNLSLHKTKKKYDKAKSNFDSTKLRHDYSSKFLVHPKTKHLYFPSNAVIQAFDLVKNEQVFIQSAASTLPTGKVRSEIKLPDPSITQFAFSYDGEWMCTYDILVSPDVDNLLSQDDVQYSLKFWKFIESQSQKGTNSNTKQGNWELCTKIIDPHGTATSVLSITPAPSSTYSEPAFLTADNKGGVRLWRPRIPKEIYQTVKQETSKPQQTAWTLRKSYSGDQYASDAVDACWSEDGSIIIVGHENTLKLLNSQTFEEIPKSIFNLPSLIDSRVRSLSMLGNTLVVLSKTRITCFDLLKGKPTALSARVNTTIGGKNLLAVDSVKQIICLAVNYYGEQDGDFGIRSKILLFKPDSLEPIFEYHHNQGISSVSYSQSSFLLVDLNFRVAVISEPSPLSNLEGDSEEEDLVTGMNKALVQARATADLMSYKVSSKNLSHGKDTKFTDIDDSMRTRKTIDAHTFEPIFENLEGVRSDSLFERIIKVIR</sequence>
<dbReference type="PANTHER" id="PTHR44215:SF1">
    <property type="entry name" value="WD REPEAT-CONTAINING PROTEIN 75"/>
    <property type="match status" value="1"/>
</dbReference>
<dbReference type="InParanoid" id="G8YFC8"/>
<evidence type="ECO:0000256" key="3">
    <source>
        <dbReference type="ARBA" id="ARBA00022552"/>
    </source>
</evidence>
<dbReference type="PROSITE" id="PS50294">
    <property type="entry name" value="WD_REPEATS_REGION"/>
    <property type="match status" value="1"/>
</dbReference>
<dbReference type="STRING" id="559304.G8YFC8"/>
<evidence type="ECO:0000259" key="9">
    <source>
        <dbReference type="Pfam" id="PF23769"/>
    </source>
</evidence>
<feature type="repeat" description="WD" evidence="8">
    <location>
        <begin position="269"/>
        <end position="310"/>
    </location>
</feature>